<dbReference type="Proteomes" id="UP000237000">
    <property type="component" value="Unassembled WGS sequence"/>
</dbReference>
<accession>A0A2P5EAK5</accession>
<gene>
    <name evidence="1" type="ORF">TorRG33x02_216470</name>
</gene>
<dbReference type="SUPFAM" id="SSF82171">
    <property type="entry name" value="DPP6 N-terminal domain-like"/>
    <property type="match status" value="1"/>
</dbReference>
<sequence>MAEERGSIAFFTTYRPPVPLDIFSFPNPPTSKQDERHMTDRKSYNYSGQFIPSAALKTILKHPKVASKLGNEAEDSGRLSGMIFVSERTNQLETLHIAIRSNEKQDNVNIFNFADVFGTFNGVRMEDSGCIAGDNLVYVTTKDDPGFRREPWTAVYKTNLITGITDRLTPPGEADLNPSVSPSGKKIAVASFQRKGGWNGEIKYLETDIYVMSVENPLERTLVVENGGWPTWGSDNVIFFHRMVGDSWGVYRADISNGPTSVTHRVTPADINAFTPAAIDATKVAVATIRDKSDFKVTRKEAQYRHIEIFDSTRPQESIKITQNTSPGADHFNPFVIDNGKRIGYHRCRSEDLKSEEDIKERFHKLKSPNPDVGLFRVSGAFPTFSKDGSKLAFVDNEFKSVWIADSKGLRVVFETKGPDNIFSPVWNQCAEKDILYVCMGPSFNAKKRLNICAISDVTSEKAKHPKRLTMIGTNNAFPSTNKEGTKLVFRSTRDWRGEGHKNLYIMEDARCGDFEGAEVTRLTEGPWTDTHCQWSPNGDWIVFSSTRDKPKEGVPKTDNDLDPGYFAVFLAKVPKTKDEPPVVVRVVASGIDLAGHVNHPFFSPDGKSIVVTADLAAVSVDPISLPFLEHSVRPYGDIFTIDINPDDINKNKNVKKFKRITHTRFENSTASWTRFPTQDPNAAWNKVLNKGHVVPCPYYAQRQGGESWHMTGLLCIPKRCC</sequence>
<dbReference type="GO" id="GO:0006508">
    <property type="term" value="P:proteolysis"/>
    <property type="evidence" value="ECO:0007669"/>
    <property type="project" value="UniProtKB-KW"/>
</dbReference>
<dbReference type="PANTHER" id="PTHR32161:SF21">
    <property type="entry name" value="OS03G0314500 PROTEIN"/>
    <property type="match status" value="1"/>
</dbReference>
<keyword evidence="1" id="KW-0378">Hydrolase</keyword>
<comment type="caution">
    <text evidence="1">The sequence shown here is derived from an EMBL/GenBank/DDBJ whole genome shotgun (WGS) entry which is preliminary data.</text>
</comment>
<dbReference type="InterPro" id="IPR011659">
    <property type="entry name" value="WD40"/>
</dbReference>
<dbReference type="Gene3D" id="2.120.10.30">
    <property type="entry name" value="TolB, C-terminal domain"/>
    <property type="match status" value="2"/>
</dbReference>
<dbReference type="PANTHER" id="PTHR32161">
    <property type="entry name" value="DPP6 N-TERMINAL DOMAIN-LIKE PROTEIN"/>
    <property type="match status" value="1"/>
</dbReference>
<dbReference type="Pfam" id="PF07676">
    <property type="entry name" value="PD40"/>
    <property type="match status" value="4"/>
</dbReference>
<reference evidence="2" key="1">
    <citation type="submission" date="2016-06" db="EMBL/GenBank/DDBJ databases">
        <title>Parallel loss of symbiosis genes in relatives of nitrogen-fixing non-legume Parasponia.</title>
        <authorList>
            <person name="Van Velzen R."/>
            <person name="Holmer R."/>
            <person name="Bu F."/>
            <person name="Rutten L."/>
            <person name="Van Zeijl A."/>
            <person name="Liu W."/>
            <person name="Santuari L."/>
            <person name="Cao Q."/>
            <person name="Sharma T."/>
            <person name="Shen D."/>
            <person name="Roswanjaya Y."/>
            <person name="Wardhani T."/>
            <person name="Kalhor M.S."/>
            <person name="Jansen J."/>
            <person name="Van den Hoogen J."/>
            <person name="Gungor B."/>
            <person name="Hartog M."/>
            <person name="Hontelez J."/>
            <person name="Verver J."/>
            <person name="Yang W.-C."/>
            <person name="Schijlen E."/>
            <person name="Repin R."/>
            <person name="Schilthuizen M."/>
            <person name="Schranz E."/>
            <person name="Heidstra R."/>
            <person name="Miyata K."/>
            <person name="Fedorova E."/>
            <person name="Kohlen W."/>
            <person name="Bisseling T."/>
            <person name="Smit S."/>
            <person name="Geurts R."/>
        </authorList>
    </citation>
    <scope>NUCLEOTIDE SEQUENCE [LARGE SCALE GENOMIC DNA]</scope>
    <source>
        <strain evidence="2">cv. RG33-2</strain>
    </source>
</reference>
<dbReference type="OrthoDB" id="43744at2759"/>
<name>A0A2P5EAK5_TREOI</name>
<dbReference type="InParanoid" id="A0A2P5EAK5"/>
<evidence type="ECO:0000313" key="1">
    <source>
        <dbReference type="EMBL" id="PON82562.1"/>
    </source>
</evidence>
<keyword evidence="2" id="KW-1185">Reference proteome</keyword>
<dbReference type="EMBL" id="JXTC01000192">
    <property type="protein sequence ID" value="PON82562.1"/>
    <property type="molecule type" value="Genomic_DNA"/>
</dbReference>
<organism evidence="1 2">
    <name type="scientific">Trema orientale</name>
    <name type="common">Charcoal tree</name>
    <name type="synonym">Celtis orientalis</name>
    <dbReference type="NCBI Taxonomy" id="63057"/>
    <lineage>
        <taxon>Eukaryota</taxon>
        <taxon>Viridiplantae</taxon>
        <taxon>Streptophyta</taxon>
        <taxon>Embryophyta</taxon>
        <taxon>Tracheophyta</taxon>
        <taxon>Spermatophyta</taxon>
        <taxon>Magnoliopsida</taxon>
        <taxon>eudicotyledons</taxon>
        <taxon>Gunneridae</taxon>
        <taxon>Pentapetalae</taxon>
        <taxon>rosids</taxon>
        <taxon>fabids</taxon>
        <taxon>Rosales</taxon>
        <taxon>Cannabaceae</taxon>
        <taxon>Trema</taxon>
    </lineage>
</organism>
<proteinExistence type="predicted"/>
<dbReference type="InterPro" id="IPR011042">
    <property type="entry name" value="6-blade_b-propeller_TolB-like"/>
</dbReference>
<dbReference type="GO" id="GO:0008233">
    <property type="term" value="F:peptidase activity"/>
    <property type="evidence" value="ECO:0007669"/>
    <property type="project" value="UniProtKB-KW"/>
</dbReference>
<protein>
    <submittedName>
        <fullName evidence="1">Tricorn protease</fullName>
    </submittedName>
</protein>
<dbReference type="AlphaFoldDB" id="A0A2P5EAK5"/>
<evidence type="ECO:0000313" key="2">
    <source>
        <dbReference type="Proteomes" id="UP000237000"/>
    </source>
</evidence>
<keyword evidence="1" id="KW-0645">Protease</keyword>